<evidence type="ECO:0000313" key="2">
    <source>
        <dbReference type="EMBL" id="UPL19979.1"/>
    </source>
</evidence>
<gene>
    <name evidence="2" type="ORF">MXF72_11140</name>
</gene>
<evidence type="ECO:0000256" key="1">
    <source>
        <dbReference type="SAM" id="Phobius"/>
    </source>
</evidence>
<evidence type="ECO:0000313" key="3">
    <source>
        <dbReference type="Proteomes" id="UP000830925"/>
    </source>
</evidence>
<protein>
    <submittedName>
        <fullName evidence="2">Uncharacterized protein</fullName>
    </submittedName>
</protein>
<proteinExistence type="predicted"/>
<dbReference type="RefSeq" id="WP_247965592.1">
    <property type="nucleotide sequence ID" value="NZ_CP095873.1"/>
</dbReference>
<keyword evidence="1" id="KW-0812">Transmembrane</keyword>
<reference evidence="2" key="1">
    <citation type="submission" date="2022-04" db="EMBL/GenBank/DDBJ databases">
        <title>Genomic mining of Alcaligenes faecalis D334 producing ectoin and derivatives.</title>
        <authorList>
            <person name="Doan V.T."/>
            <person name="Quach N.T."/>
            <person name="Vu T.-H.-N."/>
            <person name="Phi Q.-T."/>
        </authorList>
    </citation>
    <scope>NUCLEOTIDE SEQUENCE</scope>
    <source>
        <strain evidence="2">D334</strain>
    </source>
</reference>
<feature type="transmembrane region" description="Helical" evidence="1">
    <location>
        <begin position="6"/>
        <end position="26"/>
    </location>
</feature>
<dbReference type="AlphaFoldDB" id="A0AAE9H881"/>
<organism evidence="2 3">
    <name type="scientific">Alcaligenes faecalis</name>
    <dbReference type="NCBI Taxonomy" id="511"/>
    <lineage>
        <taxon>Bacteria</taxon>
        <taxon>Pseudomonadati</taxon>
        <taxon>Pseudomonadota</taxon>
        <taxon>Betaproteobacteria</taxon>
        <taxon>Burkholderiales</taxon>
        <taxon>Alcaligenaceae</taxon>
        <taxon>Alcaligenes</taxon>
    </lineage>
</organism>
<name>A0AAE9H881_ALCFA</name>
<dbReference type="EMBL" id="CP095873">
    <property type="protein sequence ID" value="UPL19979.1"/>
    <property type="molecule type" value="Genomic_DNA"/>
</dbReference>
<dbReference type="Proteomes" id="UP000830925">
    <property type="component" value="Chromosome"/>
</dbReference>
<sequence length="243" mass="26708">MTNDQLVALFSSIGACLSAMATFLTVRQIAKQRKASYRPELAFSRVYLECTKDPIVSSPIPTHWIAEGKDGTSAPLARSFSLSLRNVGLGTAKAVSLSWSFPFDAVTKLVNEQAQKSLSAAYFTFEKETLSLDSQDFGKSASMWRNQKQGTIDYILPAVVDHDPAFVTLPHAYIQIVSSLLYFSVRQAGLEQFPEIPPLVVRMDYSDIGESKHCATFSIQFQISTIGGKGEFVDGYLEATKVA</sequence>
<keyword evidence="1" id="KW-1133">Transmembrane helix</keyword>
<accession>A0AAE9H881</accession>
<keyword evidence="1" id="KW-0472">Membrane</keyword>